<dbReference type="Proteomes" id="UP001168167">
    <property type="component" value="Unassembled WGS sequence"/>
</dbReference>
<keyword evidence="1" id="KW-0812">Transmembrane</keyword>
<accession>A0ABT7QJA8</accession>
<keyword evidence="1" id="KW-1133">Transmembrane helix</keyword>
<evidence type="ECO:0000256" key="1">
    <source>
        <dbReference type="SAM" id="Phobius"/>
    </source>
</evidence>
<gene>
    <name evidence="2" type="ORF">NQX30_00210</name>
</gene>
<keyword evidence="1" id="KW-0472">Membrane</keyword>
<comment type="caution">
    <text evidence="2">The sequence shown here is derived from an EMBL/GenBank/DDBJ whole genome shotgun (WGS) entry which is preliminary data.</text>
</comment>
<reference evidence="2" key="1">
    <citation type="submission" date="2022-08" db="EMBL/GenBank/DDBJ databases">
        <authorList>
            <person name="Dzunkova M."/>
            <person name="La Clair J."/>
            <person name="Tyml T."/>
            <person name="Doud D."/>
            <person name="Schulz F."/>
            <person name="Piquer S."/>
            <person name="Porcel Sanchis D."/>
            <person name="Osborn A."/>
            <person name="Robinson D."/>
            <person name="Louie K.B."/>
            <person name="Bowen B.P."/>
            <person name="Bowers R."/>
            <person name="Lee J."/>
            <person name="Arnau Llombart V."/>
            <person name="Diaz Villanueva W."/>
            <person name="Gosliner T."/>
            <person name="Northen T."/>
            <person name="Cheng J.-F."/>
            <person name="Burkart M.D."/>
            <person name="Woyke T."/>
        </authorList>
    </citation>
    <scope>NUCLEOTIDE SEQUENCE</scope>
    <source>
        <strain evidence="2">Df01</strain>
    </source>
</reference>
<evidence type="ECO:0000313" key="3">
    <source>
        <dbReference type="Proteomes" id="UP001168167"/>
    </source>
</evidence>
<proteinExistence type="predicted"/>
<evidence type="ECO:0000313" key="2">
    <source>
        <dbReference type="EMBL" id="MDM5146814.1"/>
    </source>
</evidence>
<name>A0ABT7QJA8_9GAMM</name>
<organism evidence="2 3">
    <name type="scientific">Candidatus Doriopsillibacter californiensis</name>
    <dbReference type="NCBI Taxonomy" id="2970740"/>
    <lineage>
        <taxon>Bacteria</taxon>
        <taxon>Pseudomonadati</taxon>
        <taxon>Pseudomonadota</taxon>
        <taxon>Gammaproteobacteria</taxon>
        <taxon>Candidatus Tethybacterales</taxon>
        <taxon>Candidatus Persebacteraceae</taxon>
        <taxon>Candidatus Doriopsillibacter</taxon>
    </lineage>
</organism>
<reference evidence="2" key="2">
    <citation type="journal article" date="2023" name="Microbiome">
        <title>Synthase-selected sorting approach identifies a beta-lactone synthase in a nudibranch symbiotic bacterium.</title>
        <authorList>
            <person name="Dzunkova M."/>
            <person name="La Clair J.J."/>
            <person name="Tyml T."/>
            <person name="Doud D."/>
            <person name="Schulz F."/>
            <person name="Piquer-Esteban S."/>
            <person name="Porcel Sanchis D."/>
            <person name="Osborn A."/>
            <person name="Robinson D."/>
            <person name="Louie K.B."/>
            <person name="Bowen B.P."/>
            <person name="Bowers R.M."/>
            <person name="Lee J."/>
            <person name="Arnau V."/>
            <person name="Diaz-Villanueva W."/>
            <person name="Stepanauskas R."/>
            <person name="Gosliner T."/>
            <person name="Date S.V."/>
            <person name="Northen T.R."/>
            <person name="Cheng J.F."/>
            <person name="Burkart M.D."/>
            <person name="Woyke T."/>
        </authorList>
    </citation>
    <scope>NUCLEOTIDE SEQUENCE</scope>
    <source>
        <strain evidence="2">Df01</strain>
    </source>
</reference>
<dbReference type="EMBL" id="JANQAO010000001">
    <property type="protein sequence ID" value="MDM5146814.1"/>
    <property type="molecule type" value="Genomic_DNA"/>
</dbReference>
<protein>
    <submittedName>
        <fullName evidence="2">Uncharacterized protein</fullName>
    </submittedName>
</protein>
<feature type="transmembrane region" description="Helical" evidence="1">
    <location>
        <begin position="12"/>
        <end position="35"/>
    </location>
</feature>
<sequence>MDIKIQEREQKILIKVCLVAFVAVILPNILSGYSLNYMYDQAKKEATLVKSVKSYEDRLSGIEGERKILRLFAEQYRNLVDRDVIGEINLVDLVKEMKTINDERKLFPVNYAFLDQQEFESKYSIYTKDSSIGVSVLPMTIEMGMLHDLDVFMFIQSLSEEIGHVSYPVECTLQRIKNDFLLEERENMKANCTVAWYWVNDPDREISVGGASDSQSAALSQ</sequence>
<keyword evidence="3" id="KW-1185">Reference proteome</keyword>